<sequence length="182" mass="19869">VRAVPWWDQRRPFSDSAAVKETLGALHSLVDRCNKLELKYRQLQGRFHQAHLVSLRTPLGSVVSEHLADLEDPSEAETAEIVSFCALDHHLDARTRCWANSQQDTEMRLDLVRRALEAKVKKLQGEIRALRAIEEDPRASAAAAAAAAAAASAGPPPHPAAPLGINQEEPEDIYAGPPTTFG</sequence>
<evidence type="ECO:0000313" key="2">
    <source>
        <dbReference type="EMBL" id="CDJ45176.1"/>
    </source>
</evidence>
<evidence type="ECO:0000256" key="1">
    <source>
        <dbReference type="SAM" id="MobiDB-lite"/>
    </source>
</evidence>
<evidence type="ECO:0000313" key="3">
    <source>
        <dbReference type="Proteomes" id="UP000030747"/>
    </source>
</evidence>
<dbReference type="VEuPathDB" id="ToxoDB:ETH2_1252300"/>
<feature type="compositionally biased region" description="Low complexity" evidence="1">
    <location>
        <begin position="142"/>
        <end position="153"/>
    </location>
</feature>
<dbReference type="AlphaFoldDB" id="U6L4U1"/>
<dbReference type="VEuPathDB" id="ToxoDB:ETH_00023415"/>
<proteinExistence type="predicted"/>
<name>U6L4U1_EIMTE</name>
<feature type="non-terminal residue" evidence="2">
    <location>
        <position position="1"/>
    </location>
</feature>
<accession>U6L4U1</accession>
<reference evidence="2" key="2">
    <citation type="submission" date="2013-10" db="EMBL/GenBank/DDBJ databases">
        <authorList>
            <person name="Aslett M."/>
        </authorList>
    </citation>
    <scope>NUCLEOTIDE SEQUENCE [LARGE SCALE GENOMIC DNA]</scope>
    <source>
        <strain evidence="2">Houghton</strain>
    </source>
</reference>
<dbReference type="EMBL" id="HG678074">
    <property type="protein sequence ID" value="CDJ45176.1"/>
    <property type="molecule type" value="Genomic_DNA"/>
</dbReference>
<gene>
    <name evidence="2" type="ORF">ETH_00023415</name>
</gene>
<keyword evidence="3" id="KW-1185">Reference proteome</keyword>
<dbReference type="GeneID" id="25253795"/>
<feature type="region of interest" description="Disordered" evidence="1">
    <location>
        <begin position="142"/>
        <end position="182"/>
    </location>
</feature>
<dbReference type="OrthoDB" id="347622at2759"/>
<dbReference type="Proteomes" id="UP000030747">
    <property type="component" value="Unassembled WGS sequence"/>
</dbReference>
<protein>
    <submittedName>
        <fullName evidence="2">Chromosome III, complete sequence, related</fullName>
    </submittedName>
</protein>
<organism evidence="2 3">
    <name type="scientific">Eimeria tenella</name>
    <name type="common">Coccidian parasite</name>
    <dbReference type="NCBI Taxonomy" id="5802"/>
    <lineage>
        <taxon>Eukaryota</taxon>
        <taxon>Sar</taxon>
        <taxon>Alveolata</taxon>
        <taxon>Apicomplexa</taxon>
        <taxon>Conoidasida</taxon>
        <taxon>Coccidia</taxon>
        <taxon>Eucoccidiorida</taxon>
        <taxon>Eimeriorina</taxon>
        <taxon>Eimeriidae</taxon>
        <taxon>Eimeria</taxon>
    </lineage>
</organism>
<reference evidence="2" key="1">
    <citation type="submission" date="2013-10" db="EMBL/GenBank/DDBJ databases">
        <title>Genomic analysis of the causative agents of coccidiosis in chickens.</title>
        <authorList>
            <person name="Reid A.J."/>
            <person name="Blake D."/>
            <person name="Billington K."/>
            <person name="Browne H."/>
            <person name="Dunn M."/>
            <person name="Hung S."/>
            <person name="Kawahara F."/>
            <person name="Miranda-Saavedra D."/>
            <person name="Mourier T."/>
            <person name="Nagra H."/>
            <person name="Otto T.D."/>
            <person name="Rawlings N."/>
            <person name="Sanchez A."/>
            <person name="Sanders M."/>
            <person name="Subramaniam C."/>
            <person name="Tay Y."/>
            <person name="Dear P."/>
            <person name="Doerig C."/>
            <person name="Gruber A."/>
            <person name="Parkinson J."/>
            <person name="Shirley M."/>
            <person name="Wan K.L."/>
            <person name="Berriman M."/>
            <person name="Tomley F."/>
            <person name="Pain A."/>
        </authorList>
    </citation>
    <scope>NUCLEOTIDE SEQUENCE [LARGE SCALE GENOMIC DNA]</scope>
    <source>
        <strain evidence="2">Houghton</strain>
    </source>
</reference>
<dbReference type="RefSeq" id="XP_013235923.1">
    <property type="nucleotide sequence ID" value="XM_013380469.1"/>
</dbReference>